<keyword evidence="2" id="KW-0732">Signal</keyword>
<dbReference type="SUPFAM" id="SSF158702">
    <property type="entry name" value="Sec63 N-terminal domain-like"/>
    <property type="match status" value="1"/>
</dbReference>
<dbReference type="InterPro" id="IPR055328">
    <property type="entry name" value="HEI10-like"/>
</dbReference>
<reference evidence="4" key="1">
    <citation type="journal article" date="2018" name="Nat. Genet.">
        <title>Extensive intraspecific gene order and gene structural variations between Mo17 and other maize genomes.</title>
        <authorList>
            <person name="Sun S."/>
            <person name="Zhou Y."/>
            <person name="Chen J."/>
            <person name="Shi J."/>
            <person name="Zhao H."/>
            <person name="Zhao H."/>
            <person name="Song W."/>
            <person name="Zhang M."/>
            <person name="Cui Y."/>
            <person name="Dong X."/>
            <person name="Liu H."/>
            <person name="Ma X."/>
            <person name="Jiao Y."/>
            <person name="Wang B."/>
            <person name="Wei X."/>
            <person name="Stein J.C."/>
            <person name="Glaubitz J.C."/>
            <person name="Lu F."/>
            <person name="Yu G."/>
            <person name="Liang C."/>
            <person name="Fengler K."/>
            <person name="Li B."/>
            <person name="Rafalski A."/>
            <person name="Schnable P.S."/>
            <person name="Ware D.H."/>
            <person name="Buckler E.S."/>
            <person name="Lai J."/>
        </authorList>
    </citation>
    <scope>NUCLEOTIDE SEQUENCE [LARGE SCALE GENOMIC DNA]</scope>
    <source>
        <tissue evidence="4">Seedling</tissue>
    </source>
</reference>
<feature type="signal peptide" evidence="2">
    <location>
        <begin position="1"/>
        <end position="25"/>
    </location>
</feature>
<gene>
    <name evidence="4" type="primary">BRR2A_0</name>
    <name evidence="4" type="ORF">Zm00014a_000725</name>
</gene>
<dbReference type="EMBL" id="NCVQ01000008">
    <property type="protein sequence ID" value="PWZ13643.1"/>
    <property type="molecule type" value="Genomic_DNA"/>
</dbReference>
<dbReference type="PROSITE" id="PS51257">
    <property type="entry name" value="PROKAR_LIPOPROTEIN"/>
    <property type="match status" value="1"/>
</dbReference>
<organism evidence="4">
    <name type="scientific">Zea mays</name>
    <name type="common">Maize</name>
    <dbReference type="NCBI Taxonomy" id="4577"/>
    <lineage>
        <taxon>Eukaryota</taxon>
        <taxon>Viridiplantae</taxon>
        <taxon>Streptophyta</taxon>
        <taxon>Embryophyta</taxon>
        <taxon>Tracheophyta</taxon>
        <taxon>Spermatophyta</taxon>
        <taxon>Magnoliopsida</taxon>
        <taxon>Liliopsida</taxon>
        <taxon>Poales</taxon>
        <taxon>Poaceae</taxon>
        <taxon>PACMAD clade</taxon>
        <taxon>Panicoideae</taxon>
        <taxon>Andropogonodae</taxon>
        <taxon>Andropogoneae</taxon>
        <taxon>Tripsacinae</taxon>
        <taxon>Zea</taxon>
    </lineage>
</organism>
<dbReference type="AlphaFoldDB" id="A0A3L6DZY4"/>
<evidence type="ECO:0000313" key="4">
    <source>
        <dbReference type="EMBL" id="PWZ13643.1"/>
    </source>
</evidence>
<proteinExistence type="predicted"/>
<dbReference type="Pfam" id="PF02889">
    <property type="entry name" value="Sec63"/>
    <property type="match status" value="1"/>
</dbReference>
<evidence type="ECO:0000259" key="3">
    <source>
        <dbReference type="Pfam" id="PF02889"/>
    </source>
</evidence>
<feature type="domain" description="SEC63" evidence="3">
    <location>
        <begin position="232"/>
        <end position="304"/>
    </location>
</feature>
<feature type="chain" id="PRO_5017922112" evidence="2">
    <location>
        <begin position="26"/>
        <end position="331"/>
    </location>
</feature>
<dbReference type="Gene3D" id="1.10.3380.10">
    <property type="entry name" value="Sec63 N-terminal domain-like domain"/>
    <property type="match status" value="1"/>
</dbReference>
<feature type="compositionally biased region" description="Low complexity" evidence="1">
    <location>
        <begin position="119"/>
        <end position="128"/>
    </location>
</feature>
<keyword evidence="4" id="KW-0378">Hydrolase</keyword>
<dbReference type="PANTHER" id="PTHR47384">
    <property type="entry name" value="E3 UBIQUITIN-PROTEIN LIGASE CCNB1IP1 HOMOLOG"/>
    <property type="match status" value="1"/>
</dbReference>
<comment type="caution">
    <text evidence="4">The sequence shown here is derived from an EMBL/GenBank/DDBJ whole genome shotgun (WGS) entry which is preliminary data.</text>
</comment>
<dbReference type="GO" id="GO:0004386">
    <property type="term" value="F:helicase activity"/>
    <property type="evidence" value="ECO:0007669"/>
    <property type="project" value="UniProtKB-KW"/>
</dbReference>
<accession>A0A3L6DZY4</accession>
<sequence>MARILGRSLLLVILVIACLAGADDARKILNNDGTCPICDQVLSKSHMKPMDINPGDDWTNLKDARVSALLRASRVSDHRTFDACLATDPNSLSILALSSSPPNAISLVAHLAGWLSHPSPSVRSAASSSPPPLGNRLDEALDDAHELGGSVGPGVDGEESVLLAVEVPNHDGLPGGVVDGAVVEEVAAADDDQGGRELDGVQRRRVRAERIGVEAVEEDQGLGPGALHEDHISTIIYHCSKNSVIKRHAKKRMELAKLLDRVPIPMKESLEEPSAKINGLLRAYISRLKLEGLSLNSDMIHIRQVWFMGELSHISSEFDNVVQVVLENYKP</sequence>
<dbReference type="InterPro" id="IPR004179">
    <property type="entry name" value="Sec63-dom"/>
</dbReference>
<keyword evidence="4" id="KW-0067">ATP-binding</keyword>
<evidence type="ECO:0000256" key="1">
    <source>
        <dbReference type="SAM" id="MobiDB-lite"/>
    </source>
</evidence>
<name>A0A3L6DZY4_MAIZE</name>
<feature type="region of interest" description="Disordered" evidence="1">
    <location>
        <begin position="119"/>
        <end position="138"/>
    </location>
</feature>
<evidence type="ECO:0000256" key="2">
    <source>
        <dbReference type="SAM" id="SignalP"/>
    </source>
</evidence>
<dbReference type="Proteomes" id="UP000251960">
    <property type="component" value="Chromosome 7"/>
</dbReference>
<protein>
    <submittedName>
        <fullName evidence="4">DExH-box ATP-dependent RNA helicase DExH12</fullName>
    </submittedName>
</protein>
<dbReference type="ExpressionAtlas" id="A0A3L6DZY4">
    <property type="expression patterns" value="baseline and differential"/>
</dbReference>
<keyword evidence="4" id="KW-0547">Nucleotide-binding</keyword>
<keyword evidence="4" id="KW-0347">Helicase</keyword>
<dbReference type="PANTHER" id="PTHR47384:SF2">
    <property type="entry name" value="E3 UBIQUITIN-PROTEIN LIGASE CCNB1IP1 HOMOLOG"/>
    <property type="match status" value="1"/>
</dbReference>